<feature type="domain" description="Abortive infection protein-like C-terminal" evidence="1">
    <location>
        <begin position="189"/>
        <end position="258"/>
    </location>
</feature>
<dbReference type="RefSeq" id="WP_103924934.1">
    <property type="nucleotide sequence ID" value="NZ_FNVR01000011.1"/>
</dbReference>
<evidence type="ECO:0000313" key="3">
    <source>
        <dbReference type="Proteomes" id="UP000236736"/>
    </source>
</evidence>
<dbReference type="Proteomes" id="UP000236736">
    <property type="component" value="Unassembled WGS sequence"/>
</dbReference>
<dbReference type="EMBL" id="FNVR01000011">
    <property type="protein sequence ID" value="SEG03902.1"/>
    <property type="molecule type" value="Genomic_DNA"/>
</dbReference>
<keyword evidence="3" id="KW-1185">Reference proteome</keyword>
<name>A0A1H5WWL1_9BACT</name>
<accession>A0A1H5WWL1</accession>
<dbReference type="AlphaFoldDB" id="A0A1H5WWL1"/>
<dbReference type="Pfam" id="PF14355">
    <property type="entry name" value="Abi_C"/>
    <property type="match status" value="1"/>
</dbReference>
<dbReference type="InterPro" id="IPR026001">
    <property type="entry name" value="Abi-like_C"/>
</dbReference>
<organism evidence="2 3">
    <name type="scientific">Algoriphagus boritolerans DSM 17298 = JCM 18970</name>
    <dbReference type="NCBI Taxonomy" id="1120964"/>
    <lineage>
        <taxon>Bacteria</taxon>
        <taxon>Pseudomonadati</taxon>
        <taxon>Bacteroidota</taxon>
        <taxon>Cytophagia</taxon>
        <taxon>Cytophagales</taxon>
        <taxon>Cyclobacteriaceae</taxon>
        <taxon>Algoriphagus</taxon>
    </lineage>
</organism>
<dbReference type="STRING" id="1120964.GCA_001313265_04659"/>
<evidence type="ECO:0000259" key="1">
    <source>
        <dbReference type="Pfam" id="PF14355"/>
    </source>
</evidence>
<protein>
    <submittedName>
        <fullName evidence="2">Abortive infection C-terminus</fullName>
    </submittedName>
</protein>
<sequence length="281" mass="33157">MAEIKIQEKTKIEKFLEMGSGYVSNFSDRTFREFISETADLDIEDSKYHFASNSKANRFRQFMKVEDDYTVGKVLTEVLNYHLEHLKEQKASSWYNFDNDEFELKVSLHKECLKITERLKGNIVNNINAIRPNTDDIDFKKLSESIKDSIEKNLPEIALDRLHTFVMKYIRELCKKHKIDFDQEEALHSIFGKYVKFLISKNNLESEMSQRILKTSISNLDSFNDIRNNKSFAHDNPILNYEESILIFNNISSTIKFIEALENNFGKNHKEHNTDWQDLKF</sequence>
<proteinExistence type="predicted"/>
<reference evidence="3" key="1">
    <citation type="submission" date="2016-10" db="EMBL/GenBank/DDBJ databases">
        <authorList>
            <person name="Varghese N."/>
            <person name="Submissions S."/>
        </authorList>
    </citation>
    <scope>NUCLEOTIDE SEQUENCE [LARGE SCALE GENOMIC DNA]</scope>
    <source>
        <strain evidence="3">DSM 17298</strain>
    </source>
</reference>
<dbReference type="OrthoDB" id="5521926at2"/>
<evidence type="ECO:0000313" key="2">
    <source>
        <dbReference type="EMBL" id="SEG03902.1"/>
    </source>
</evidence>
<gene>
    <name evidence="2" type="ORF">SAMN03080598_02276</name>
</gene>